<dbReference type="AlphaFoldDB" id="A0A974WES7"/>
<name>A0A974WES7_9BACT</name>
<dbReference type="Proteomes" id="UP000662783">
    <property type="component" value="Chromosome"/>
</dbReference>
<dbReference type="EMBL" id="CP070608">
    <property type="protein sequence ID" value="QSE96319.1"/>
    <property type="molecule type" value="Genomic_DNA"/>
</dbReference>
<sequence>MTKIIKCIDHFNRIWTEDQFILHWRADRMLKKKALYPINLKEDTTYCLNKAVELCEKNNWELIILYAYRLIKPYNEGDGTSQSFKKEIENKAKFIFDKIEVDLLKSKGIDYRFLSEVGFMADRIKINIKTQDIDYLILCPSMQESLKNEIHEEFLGKASVQLVA</sequence>
<reference evidence="1" key="1">
    <citation type="submission" date="2021-02" db="EMBL/GenBank/DDBJ databases">
        <title>Fulvivirga sp. S481 isolated from sea water.</title>
        <authorList>
            <person name="Bae S.S."/>
            <person name="Baek K."/>
        </authorList>
    </citation>
    <scope>NUCLEOTIDE SEQUENCE</scope>
    <source>
        <strain evidence="1">S481</strain>
    </source>
</reference>
<dbReference type="KEGG" id="fuv:JR347_11940"/>
<accession>A0A974WES7</accession>
<organism evidence="1 2">
    <name type="scientific">Fulvivirga lutea</name>
    <dbReference type="NCBI Taxonomy" id="2810512"/>
    <lineage>
        <taxon>Bacteria</taxon>
        <taxon>Pseudomonadati</taxon>
        <taxon>Bacteroidota</taxon>
        <taxon>Cytophagia</taxon>
        <taxon>Cytophagales</taxon>
        <taxon>Fulvivirgaceae</taxon>
        <taxon>Fulvivirga</taxon>
    </lineage>
</organism>
<dbReference type="RefSeq" id="WP_205720835.1">
    <property type="nucleotide sequence ID" value="NZ_CP070608.1"/>
</dbReference>
<dbReference type="SUPFAM" id="SSF52402">
    <property type="entry name" value="Adenine nucleotide alpha hydrolases-like"/>
    <property type="match status" value="1"/>
</dbReference>
<dbReference type="InterPro" id="IPR014729">
    <property type="entry name" value="Rossmann-like_a/b/a_fold"/>
</dbReference>
<gene>
    <name evidence="1" type="ORF">JR347_11940</name>
</gene>
<dbReference type="Gene3D" id="3.40.50.620">
    <property type="entry name" value="HUPs"/>
    <property type="match status" value="1"/>
</dbReference>
<keyword evidence="2" id="KW-1185">Reference proteome</keyword>
<protein>
    <recommendedName>
        <fullName evidence="3">Universal stress protein</fullName>
    </recommendedName>
</protein>
<evidence type="ECO:0000313" key="1">
    <source>
        <dbReference type="EMBL" id="QSE96319.1"/>
    </source>
</evidence>
<evidence type="ECO:0008006" key="3">
    <source>
        <dbReference type="Google" id="ProtNLM"/>
    </source>
</evidence>
<evidence type="ECO:0000313" key="2">
    <source>
        <dbReference type="Proteomes" id="UP000662783"/>
    </source>
</evidence>
<proteinExistence type="predicted"/>